<accession>I7G618</accession>
<evidence type="ECO:0000313" key="1">
    <source>
        <dbReference type="EMBL" id="AFP38054.1"/>
    </source>
</evidence>
<dbReference type="EMBL" id="CP001663">
    <property type="protein sequence ID" value="AFP38054.1"/>
    <property type="molecule type" value="Genomic_DNA"/>
</dbReference>
<dbReference type="KEGG" id="msg:MSMEI_1581"/>
<organism evidence="1 2">
    <name type="scientific">Mycolicibacterium smegmatis (strain ATCC 700084 / mc(2)155)</name>
    <name type="common">Mycobacterium smegmatis</name>
    <dbReference type="NCBI Taxonomy" id="246196"/>
    <lineage>
        <taxon>Bacteria</taxon>
        <taxon>Bacillati</taxon>
        <taxon>Actinomycetota</taxon>
        <taxon>Actinomycetes</taxon>
        <taxon>Mycobacteriales</taxon>
        <taxon>Mycobacteriaceae</taxon>
        <taxon>Mycolicibacterium</taxon>
    </lineage>
</organism>
<evidence type="ECO:0000313" key="2">
    <source>
        <dbReference type="Proteomes" id="UP000006158"/>
    </source>
</evidence>
<dbReference type="AlphaFoldDB" id="I7G618"/>
<reference evidence="1 2" key="1">
    <citation type="journal article" date="2007" name="Genome Biol.">
        <title>Interrupted coding sequences in Mycobacterium smegmatis: authentic mutations or sequencing errors?</title>
        <authorList>
            <person name="Deshayes C."/>
            <person name="Perrodou E."/>
            <person name="Gallien S."/>
            <person name="Euphrasie D."/>
            <person name="Schaeffer C."/>
            <person name="Van-Dorsselaer A."/>
            <person name="Poch O."/>
            <person name="Lecompte O."/>
            <person name="Reyrat J.M."/>
        </authorList>
    </citation>
    <scope>NUCLEOTIDE SEQUENCE [LARGE SCALE GENOMIC DNA]</scope>
    <source>
        <strain evidence="2">ATCC 700084 / mc(2)155</strain>
    </source>
</reference>
<reference evidence="1 2" key="2">
    <citation type="journal article" date="2009" name="Genome Res.">
        <title>Ortho-proteogenomics: multiple proteomes investigation through orthology and a new MS-based protocol.</title>
        <authorList>
            <person name="Gallien S."/>
            <person name="Perrodou E."/>
            <person name="Carapito C."/>
            <person name="Deshayes C."/>
            <person name="Reyrat J.M."/>
            <person name="Van Dorsselaer A."/>
            <person name="Poch O."/>
            <person name="Schaeffer C."/>
            <person name="Lecompte O."/>
        </authorList>
    </citation>
    <scope>NUCLEOTIDE SEQUENCE [LARGE SCALE GENOMIC DNA]</scope>
    <source>
        <strain evidence="2">ATCC 700084 / mc(2)155</strain>
    </source>
</reference>
<sequence length="68" mass="7553">MRRAHLRRYRGHLAAQVFYLLSAGQAAHIKVSRSCHTSTSRTIRIRSCSNVCSIARVNTGPPTPSSCR</sequence>
<name>I7G618_MYCS2</name>
<dbReference type="Proteomes" id="UP000006158">
    <property type="component" value="Chromosome"/>
</dbReference>
<proteinExistence type="predicted"/>
<gene>
    <name evidence="1" type="ordered locus">MSMEI_1581</name>
</gene>
<protein>
    <submittedName>
        <fullName evidence="1">Uncharacterized protein</fullName>
    </submittedName>
</protein>